<accession>X1FL70</accession>
<keyword evidence="5" id="KW-0547">Nucleotide-binding</keyword>
<feature type="non-terminal residue" evidence="10">
    <location>
        <position position="1"/>
    </location>
</feature>
<dbReference type="GO" id="GO:0005524">
    <property type="term" value="F:ATP binding"/>
    <property type="evidence" value="ECO:0007669"/>
    <property type="project" value="UniProtKB-KW"/>
</dbReference>
<gene>
    <name evidence="10" type="ORF">S03H2_04636</name>
</gene>
<keyword evidence="8" id="KW-0460">Magnesium</keyword>
<evidence type="ECO:0000256" key="8">
    <source>
        <dbReference type="ARBA" id="ARBA00022842"/>
    </source>
</evidence>
<feature type="domain" description="Pyruvate phosphate dikinase AMP/ATP-binding" evidence="9">
    <location>
        <begin position="1"/>
        <end position="166"/>
    </location>
</feature>
<dbReference type="Gene3D" id="3.30.470.20">
    <property type="entry name" value="ATP-grasp fold, B domain"/>
    <property type="match status" value="1"/>
</dbReference>
<keyword evidence="7" id="KW-0067">ATP-binding</keyword>
<dbReference type="GO" id="GO:0008986">
    <property type="term" value="F:pyruvate, water dikinase activity"/>
    <property type="evidence" value="ECO:0007669"/>
    <property type="project" value="InterPro"/>
</dbReference>
<dbReference type="Pfam" id="PF01326">
    <property type="entry name" value="PPDK_N"/>
    <property type="match status" value="1"/>
</dbReference>
<sequence length="175" mass="19267">TFNPRSLIARARKGLPLDYDPIGVAVLKMVNARAAGIMFTAEPTTGESSKIVIEGSWGLGESAVSGAVNPDSWVVDKDKFEIIERRLSVKLVEHVFDPVTCKVSKVDIAADKQGIPCLTDEELVEIARAGRSIEQHCRLPQDIEWAIDSDLPANNIVILQTRPEKFNIELRLTGF</sequence>
<dbReference type="AlphaFoldDB" id="X1FL70"/>
<dbReference type="PANTHER" id="PTHR43030:SF1">
    <property type="entry name" value="PHOSPHOENOLPYRUVATE SYNTHASE"/>
    <property type="match status" value="1"/>
</dbReference>
<dbReference type="EMBL" id="BARU01001857">
    <property type="protein sequence ID" value="GAH21498.1"/>
    <property type="molecule type" value="Genomic_DNA"/>
</dbReference>
<evidence type="ECO:0000313" key="10">
    <source>
        <dbReference type="EMBL" id="GAH21498.1"/>
    </source>
</evidence>
<dbReference type="InterPro" id="IPR002192">
    <property type="entry name" value="PPDK_AMP/ATP-bd"/>
</dbReference>
<evidence type="ECO:0000259" key="9">
    <source>
        <dbReference type="Pfam" id="PF01326"/>
    </source>
</evidence>
<name>X1FL70_9ZZZZ</name>
<evidence type="ECO:0000256" key="6">
    <source>
        <dbReference type="ARBA" id="ARBA00022777"/>
    </source>
</evidence>
<dbReference type="InterPro" id="IPR006319">
    <property type="entry name" value="PEP_synth"/>
</dbReference>
<organism evidence="10">
    <name type="scientific">marine sediment metagenome</name>
    <dbReference type="NCBI Taxonomy" id="412755"/>
    <lineage>
        <taxon>unclassified sequences</taxon>
        <taxon>metagenomes</taxon>
        <taxon>ecological metagenomes</taxon>
    </lineage>
</organism>
<keyword evidence="3" id="KW-0808">Transferase</keyword>
<dbReference type="SUPFAM" id="SSF56059">
    <property type="entry name" value="Glutathione synthetase ATP-binding domain-like"/>
    <property type="match status" value="1"/>
</dbReference>
<proteinExistence type="inferred from homology"/>
<keyword evidence="4" id="KW-0479">Metal-binding</keyword>
<comment type="caution">
    <text evidence="10">The sequence shown here is derived from an EMBL/GenBank/DDBJ whole genome shotgun (WGS) entry which is preliminary data.</text>
</comment>
<dbReference type="PANTHER" id="PTHR43030">
    <property type="entry name" value="PHOSPHOENOLPYRUVATE SYNTHASE"/>
    <property type="match status" value="1"/>
</dbReference>
<comment type="cofactor">
    <cofactor evidence="1">
        <name>Mg(2+)</name>
        <dbReference type="ChEBI" id="CHEBI:18420"/>
    </cofactor>
</comment>
<reference evidence="10" key="1">
    <citation type="journal article" date="2014" name="Front. Microbiol.">
        <title>High frequency of phylogenetically diverse reductive dehalogenase-homologous genes in deep subseafloor sedimentary metagenomes.</title>
        <authorList>
            <person name="Kawai M."/>
            <person name="Futagami T."/>
            <person name="Toyoda A."/>
            <person name="Takaki Y."/>
            <person name="Nishi S."/>
            <person name="Hori S."/>
            <person name="Arai W."/>
            <person name="Tsubouchi T."/>
            <person name="Morono Y."/>
            <person name="Uchiyama I."/>
            <person name="Ito T."/>
            <person name="Fujiyama A."/>
            <person name="Inagaki F."/>
            <person name="Takami H."/>
        </authorList>
    </citation>
    <scope>NUCLEOTIDE SEQUENCE</scope>
    <source>
        <strain evidence="10">Expedition CK06-06</strain>
    </source>
</reference>
<evidence type="ECO:0000256" key="7">
    <source>
        <dbReference type="ARBA" id="ARBA00022840"/>
    </source>
</evidence>
<evidence type="ECO:0000256" key="1">
    <source>
        <dbReference type="ARBA" id="ARBA00001946"/>
    </source>
</evidence>
<evidence type="ECO:0000256" key="4">
    <source>
        <dbReference type="ARBA" id="ARBA00022723"/>
    </source>
</evidence>
<evidence type="ECO:0000256" key="3">
    <source>
        <dbReference type="ARBA" id="ARBA00022679"/>
    </source>
</evidence>
<protein>
    <recommendedName>
        <fullName evidence="9">Pyruvate phosphate dikinase AMP/ATP-binding domain-containing protein</fullName>
    </recommendedName>
</protein>
<dbReference type="GO" id="GO:0046872">
    <property type="term" value="F:metal ion binding"/>
    <property type="evidence" value="ECO:0007669"/>
    <property type="project" value="UniProtKB-KW"/>
</dbReference>
<keyword evidence="6" id="KW-0418">Kinase</keyword>
<evidence type="ECO:0000256" key="5">
    <source>
        <dbReference type="ARBA" id="ARBA00022741"/>
    </source>
</evidence>
<comment type="similarity">
    <text evidence="2">Belongs to the PEP-utilizing enzyme family.</text>
</comment>
<evidence type="ECO:0000256" key="2">
    <source>
        <dbReference type="ARBA" id="ARBA00007837"/>
    </source>
</evidence>